<proteinExistence type="predicted"/>
<dbReference type="EMBL" id="KV425964">
    <property type="protein sequence ID" value="KZV94988.1"/>
    <property type="molecule type" value="Genomic_DNA"/>
</dbReference>
<sequence>MSTLPFDAQGRLQILRGRRVPDLAPSSALPSNADTTSTRVAEKRARAILRTLIAADDGRDFVRGVRTAPHQATHLVDAFRRSRKSGCSREAHRDLRAALEEYLTALGFNLGEGFYLDGVHNLLLLEPTIHVALDLYSLIVFAPTYEYLLLLHAQLQFDNKDWLERVETYGAAQKRNLNVCYSNIEDVRSNLNRSGGCLHQRAVARACAQHAILPRTRRINQHRRALGADFRNHPELVLLLLCRGG</sequence>
<organism evidence="1 2">
    <name type="scientific">Exidia glandulosa HHB12029</name>
    <dbReference type="NCBI Taxonomy" id="1314781"/>
    <lineage>
        <taxon>Eukaryota</taxon>
        <taxon>Fungi</taxon>
        <taxon>Dikarya</taxon>
        <taxon>Basidiomycota</taxon>
        <taxon>Agaricomycotina</taxon>
        <taxon>Agaricomycetes</taxon>
        <taxon>Auriculariales</taxon>
        <taxon>Exidiaceae</taxon>
        <taxon>Exidia</taxon>
    </lineage>
</organism>
<keyword evidence="2" id="KW-1185">Reference proteome</keyword>
<evidence type="ECO:0000313" key="1">
    <source>
        <dbReference type="EMBL" id="KZV94988.1"/>
    </source>
</evidence>
<dbReference type="InParanoid" id="A0A165JKP9"/>
<accession>A0A165JKP9</accession>
<protein>
    <submittedName>
        <fullName evidence="1">Uncharacterized protein</fullName>
    </submittedName>
</protein>
<dbReference type="AlphaFoldDB" id="A0A165JKP9"/>
<dbReference type="OrthoDB" id="2984690at2759"/>
<evidence type="ECO:0000313" key="2">
    <source>
        <dbReference type="Proteomes" id="UP000077266"/>
    </source>
</evidence>
<dbReference type="Proteomes" id="UP000077266">
    <property type="component" value="Unassembled WGS sequence"/>
</dbReference>
<name>A0A165JKP9_EXIGL</name>
<reference evidence="1 2" key="1">
    <citation type="journal article" date="2016" name="Mol. Biol. Evol.">
        <title>Comparative Genomics of Early-Diverging Mushroom-Forming Fungi Provides Insights into the Origins of Lignocellulose Decay Capabilities.</title>
        <authorList>
            <person name="Nagy L.G."/>
            <person name="Riley R."/>
            <person name="Tritt A."/>
            <person name="Adam C."/>
            <person name="Daum C."/>
            <person name="Floudas D."/>
            <person name="Sun H."/>
            <person name="Yadav J.S."/>
            <person name="Pangilinan J."/>
            <person name="Larsson K.H."/>
            <person name="Matsuura K."/>
            <person name="Barry K."/>
            <person name="Labutti K."/>
            <person name="Kuo R."/>
            <person name="Ohm R.A."/>
            <person name="Bhattacharya S.S."/>
            <person name="Shirouzu T."/>
            <person name="Yoshinaga Y."/>
            <person name="Martin F.M."/>
            <person name="Grigoriev I.V."/>
            <person name="Hibbett D.S."/>
        </authorList>
    </citation>
    <scope>NUCLEOTIDE SEQUENCE [LARGE SCALE GENOMIC DNA]</scope>
    <source>
        <strain evidence="1 2">HHB12029</strain>
    </source>
</reference>
<gene>
    <name evidence="1" type="ORF">EXIGLDRAFT_491503</name>
</gene>